<dbReference type="PANTHER" id="PTHR42208">
    <property type="entry name" value="HEAVY METAL TRANSPORTER-RELATED"/>
    <property type="match status" value="1"/>
</dbReference>
<name>A0A3B1BDR1_9ZZZZ</name>
<gene>
    <name evidence="3" type="ORF">MNBD_GAMMA24-228</name>
</gene>
<keyword evidence="1" id="KW-0812">Transmembrane</keyword>
<dbReference type="AlphaFoldDB" id="A0A3B1BDR1"/>
<dbReference type="PANTHER" id="PTHR42208:SF1">
    <property type="entry name" value="HEAVY METAL TRANSPORTER"/>
    <property type="match status" value="1"/>
</dbReference>
<keyword evidence="1" id="KW-1133">Transmembrane helix</keyword>
<feature type="domain" description="Urease accessory protein UreH-like transmembrane" evidence="2">
    <location>
        <begin position="14"/>
        <end position="223"/>
    </location>
</feature>
<feature type="transmembrane region" description="Helical" evidence="1">
    <location>
        <begin position="209"/>
        <end position="230"/>
    </location>
</feature>
<organism evidence="3">
    <name type="scientific">hydrothermal vent metagenome</name>
    <dbReference type="NCBI Taxonomy" id="652676"/>
    <lineage>
        <taxon>unclassified sequences</taxon>
        <taxon>metagenomes</taxon>
        <taxon>ecological metagenomes</taxon>
    </lineage>
</organism>
<keyword evidence="1" id="KW-0472">Membrane</keyword>
<feature type="transmembrane region" description="Helical" evidence="1">
    <location>
        <begin position="52"/>
        <end position="76"/>
    </location>
</feature>
<evidence type="ECO:0000313" key="3">
    <source>
        <dbReference type="EMBL" id="VAX12501.1"/>
    </source>
</evidence>
<feature type="transmembrane region" description="Helical" evidence="1">
    <location>
        <begin position="145"/>
        <end position="166"/>
    </location>
</feature>
<protein>
    <submittedName>
        <fullName evidence="3">Heavy-metal-associated domain (N-terminus) and membrane-bounded cytochrome biogenesis cycZ-like domain, possible membrane copper tolerance protein</fullName>
    </submittedName>
</protein>
<reference evidence="3" key="1">
    <citation type="submission" date="2018-06" db="EMBL/GenBank/DDBJ databases">
        <authorList>
            <person name="Zhirakovskaya E."/>
        </authorList>
    </citation>
    <scope>NUCLEOTIDE SEQUENCE</scope>
</reference>
<dbReference type="EMBL" id="UOFZ01000045">
    <property type="protein sequence ID" value="VAX12501.1"/>
    <property type="molecule type" value="Genomic_DNA"/>
</dbReference>
<dbReference type="InterPro" id="IPR039447">
    <property type="entry name" value="UreH-like_TM_dom"/>
</dbReference>
<proteinExistence type="predicted"/>
<feature type="transmembrane region" description="Helical" evidence="1">
    <location>
        <begin position="12"/>
        <end position="40"/>
    </location>
</feature>
<feature type="transmembrane region" description="Helical" evidence="1">
    <location>
        <begin position="96"/>
        <end position="118"/>
    </location>
</feature>
<dbReference type="Pfam" id="PF13386">
    <property type="entry name" value="DsbD_2"/>
    <property type="match status" value="1"/>
</dbReference>
<evidence type="ECO:0000259" key="2">
    <source>
        <dbReference type="Pfam" id="PF13386"/>
    </source>
</evidence>
<evidence type="ECO:0000256" key="1">
    <source>
        <dbReference type="SAM" id="Phobius"/>
    </source>
</evidence>
<sequence length="238" mass="25962">MYLDLSFSNQLLGLFLVGLFSSLHCLGMCGSIIGALSFSLPEDVRQQRWRMLPYIAAYNFGRIGSYTLAGAIAGGLGNELFQLISPQYGHVILQGIGSSVMAGIGLYLAGWFPGFAHIERLGRPLWLRIEPHAQKLLPVRSPVHAFFFGLLWGWLPCGLVYSTLILASSAGDTLRGTLFMLAFGLGTLPAVMAAGIVSGWIMRITRLSWVKVLVGLTLILIAIISFYLTIQHGTTHIH</sequence>
<feature type="transmembrane region" description="Helical" evidence="1">
    <location>
        <begin position="178"/>
        <end position="202"/>
    </location>
</feature>
<accession>A0A3B1BDR1</accession>